<dbReference type="PATRIC" id="fig|42094.4.peg.696"/>
<comment type="similarity">
    <text evidence="1 7 8">Belongs to the TRAFAC class TrmE-Era-EngA-EngB-Septin-like GTPase superfamily. TrmE GTPase family.</text>
</comment>
<dbReference type="GO" id="GO:0046872">
    <property type="term" value="F:metal ion binding"/>
    <property type="evidence" value="ECO:0007669"/>
    <property type="project" value="UniProtKB-KW"/>
</dbReference>
<feature type="binding site" evidence="7">
    <location>
        <position position="245"/>
    </location>
    <ligand>
        <name>K(+)</name>
        <dbReference type="ChEBI" id="CHEBI:29103"/>
    </ligand>
</feature>
<dbReference type="InterPro" id="IPR027266">
    <property type="entry name" value="TrmE/GcvT-like"/>
</dbReference>
<feature type="binding site" evidence="7">
    <location>
        <position position="117"/>
    </location>
    <ligand>
        <name>(6S)-5-formyl-5,6,7,8-tetrahydrofolate</name>
        <dbReference type="ChEBI" id="CHEBI:57457"/>
    </ligand>
</feature>
<comment type="function">
    <text evidence="7">Exhibits a very high intrinsic GTPase hydrolysis rate. Involved in the addition of a carboxymethylaminomethyl (cmnm) group at the wobble position (U34) of certain tRNAs, forming tRNA-cmnm(5)s(2)U34.</text>
</comment>
<keyword evidence="7" id="KW-0378">Hydrolase</keyword>
<dbReference type="InterPro" id="IPR018948">
    <property type="entry name" value="GTP-bd_TrmE_N"/>
</dbReference>
<keyword evidence="4 7" id="KW-0547">Nucleotide-binding</keyword>
<proteinExistence type="inferred from homology"/>
<feature type="binding site" evidence="7">
    <location>
        <position position="20"/>
    </location>
    <ligand>
        <name>(6S)-5-formyl-5,6,7,8-tetrahydrofolate</name>
        <dbReference type="ChEBI" id="CHEBI:57457"/>
    </ligand>
</feature>
<dbReference type="GO" id="GO:0005829">
    <property type="term" value="C:cytosol"/>
    <property type="evidence" value="ECO:0007669"/>
    <property type="project" value="TreeGrafter"/>
</dbReference>
<feature type="binding site" evidence="7">
    <location>
        <begin position="268"/>
        <end position="271"/>
    </location>
    <ligand>
        <name>GTP</name>
        <dbReference type="ChEBI" id="CHEBI:37565"/>
    </ligand>
</feature>
<dbReference type="Gene3D" id="1.20.120.430">
    <property type="entry name" value="tRNA modification GTPase MnmE domain 2"/>
    <property type="match status" value="1"/>
</dbReference>
<dbReference type="PANTHER" id="PTHR42714:SF2">
    <property type="entry name" value="TRNA MODIFICATION GTPASE GTPBP3, MITOCHONDRIAL"/>
    <property type="match status" value="1"/>
</dbReference>
<feature type="binding site" evidence="7">
    <location>
        <position position="228"/>
    </location>
    <ligand>
        <name>Mg(2+)</name>
        <dbReference type="ChEBI" id="CHEBI:18420"/>
    </ligand>
</feature>
<dbReference type="CDD" id="cd14858">
    <property type="entry name" value="TrmE_N"/>
    <property type="match status" value="1"/>
</dbReference>
<comment type="cofactor">
    <cofactor evidence="7">
        <name>K(+)</name>
        <dbReference type="ChEBI" id="CHEBI:29103"/>
    </cofactor>
    <text evidence="7">Binds 1 potassium ion per subunit.</text>
</comment>
<feature type="domain" description="TrmE-type G" evidence="9">
    <location>
        <begin position="214"/>
        <end position="359"/>
    </location>
</feature>
<dbReference type="InterPro" id="IPR027368">
    <property type="entry name" value="MnmE_dom2"/>
</dbReference>
<dbReference type="SUPFAM" id="SSF52540">
    <property type="entry name" value="P-loop containing nucleoside triphosphate hydrolases"/>
    <property type="match status" value="1"/>
</dbReference>
<evidence type="ECO:0000256" key="1">
    <source>
        <dbReference type="ARBA" id="ARBA00011043"/>
    </source>
</evidence>
<dbReference type="GO" id="GO:0005525">
    <property type="term" value="F:GTP binding"/>
    <property type="evidence" value="ECO:0007669"/>
    <property type="project" value="UniProtKB-UniRule"/>
</dbReference>
<dbReference type="PROSITE" id="PS51709">
    <property type="entry name" value="G_TRME"/>
    <property type="match status" value="1"/>
</dbReference>
<reference evidence="10 11" key="1">
    <citation type="journal article" date="2015" name="Genome Announc.">
        <title>Genome Sequence of Ureaplasma diversum Strain ATCC 49782.</title>
        <authorList>
            <person name="Marques L.M."/>
            <person name="Guimaraes A.M."/>
            <person name="Martins H.B."/>
            <person name="Rezende I.S."/>
            <person name="Barbosa M.S."/>
            <person name="Campos G.B."/>
            <person name="do Nascimento N.C."/>
            <person name="Dos Santos A.P."/>
            <person name="Amorim A.T."/>
            <person name="Santos V.M."/>
            <person name="Messick J.B."/>
            <person name="Timenetsky J."/>
        </authorList>
    </citation>
    <scope>NUCLEOTIDE SEQUENCE [LARGE SCALE GENOMIC DNA]</scope>
    <source>
        <strain evidence="10 11">ATCC 49782</strain>
    </source>
</reference>
<comment type="subcellular location">
    <subcellularLocation>
        <location evidence="7">Cytoplasm</location>
    </subcellularLocation>
</comment>
<organism evidence="10 11">
    <name type="scientific">Ureaplasma diversum</name>
    <dbReference type="NCBI Taxonomy" id="42094"/>
    <lineage>
        <taxon>Bacteria</taxon>
        <taxon>Bacillati</taxon>
        <taxon>Mycoplasmatota</taxon>
        <taxon>Mycoplasmoidales</taxon>
        <taxon>Mycoplasmoidaceae</taxon>
        <taxon>Ureaplasma</taxon>
    </lineage>
</organism>
<feature type="binding site" evidence="7">
    <location>
        <begin position="224"/>
        <end position="229"/>
    </location>
    <ligand>
        <name>GTP</name>
        <dbReference type="ChEBI" id="CHEBI:37565"/>
    </ligand>
</feature>
<dbReference type="InterPro" id="IPR004520">
    <property type="entry name" value="GTPase_MnmE"/>
</dbReference>
<dbReference type="GO" id="GO:0002098">
    <property type="term" value="P:tRNA wobble uridine modification"/>
    <property type="evidence" value="ECO:0007669"/>
    <property type="project" value="TreeGrafter"/>
</dbReference>
<dbReference type="Pfam" id="PF12631">
    <property type="entry name" value="MnmE_helical"/>
    <property type="match status" value="1"/>
</dbReference>
<keyword evidence="6 7" id="KW-0342">GTP-binding</keyword>
<keyword evidence="3 7" id="KW-0479">Metal-binding</keyword>
<dbReference type="CDD" id="cd04164">
    <property type="entry name" value="trmE"/>
    <property type="match status" value="1"/>
</dbReference>
<name>A0A0C5RMD8_9BACT</name>
<dbReference type="GO" id="GO:0030488">
    <property type="term" value="P:tRNA methylation"/>
    <property type="evidence" value="ECO:0007669"/>
    <property type="project" value="TreeGrafter"/>
</dbReference>
<gene>
    <name evidence="7" type="primary">mnmE</name>
    <name evidence="7" type="synonym">trmE</name>
    <name evidence="10" type="ORF">JM47_03510</name>
</gene>
<dbReference type="InterPro" id="IPR027417">
    <property type="entry name" value="P-loop_NTPase"/>
</dbReference>
<feature type="binding site" evidence="7">
    <location>
        <position position="243"/>
    </location>
    <ligand>
        <name>K(+)</name>
        <dbReference type="ChEBI" id="CHEBI:29103"/>
    </ligand>
</feature>
<feature type="binding site" evidence="7">
    <location>
        <position position="78"/>
    </location>
    <ligand>
        <name>(6S)-5-formyl-5,6,7,8-tetrahydrofolate</name>
        <dbReference type="ChEBI" id="CHEBI:57457"/>
    </ligand>
</feature>
<dbReference type="InterPro" id="IPR031168">
    <property type="entry name" value="G_TrmE"/>
</dbReference>
<feature type="binding site" evidence="7">
    <location>
        <begin position="243"/>
        <end position="249"/>
    </location>
    <ligand>
        <name>GTP</name>
        <dbReference type="ChEBI" id="CHEBI:37565"/>
    </ligand>
</feature>
<dbReference type="EC" id="3.6.-.-" evidence="7"/>
<feature type="binding site" evidence="7">
    <location>
        <position position="224"/>
    </location>
    <ligand>
        <name>K(+)</name>
        <dbReference type="ChEBI" id="CHEBI:29103"/>
    </ligand>
</feature>
<dbReference type="Gene3D" id="3.40.50.300">
    <property type="entry name" value="P-loop containing nucleotide triphosphate hydrolases"/>
    <property type="match status" value="1"/>
</dbReference>
<keyword evidence="7" id="KW-0460">Magnesium</keyword>
<dbReference type="InterPro" id="IPR006073">
    <property type="entry name" value="GTP-bd"/>
</dbReference>
<keyword evidence="5 7" id="KW-0630">Potassium</keyword>
<comment type="caution">
    <text evidence="7">Lacks conserved residue(s) required for the propagation of feature annotation.</text>
</comment>
<comment type="subunit">
    <text evidence="7">Homodimer. Heterotetramer of two MnmE and two MnmG subunits.</text>
</comment>
<evidence type="ECO:0000256" key="7">
    <source>
        <dbReference type="HAMAP-Rule" id="MF_00379"/>
    </source>
</evidence>
<keyword evidence="2 7" id="KW-0819">tRNA processing</keyword>
<dbReference type="InterPro" id="IPR025867">
    <property type="entry name" value="MnmE_helical"/>
</dbReference>
<feature type="binding site" evidence="7">
    <location>
        <position position="249"/>
    </location>
    <ligand>
        <name>Mg(2+)</name>
        <dbReference type="ChEBI" id="CHEBI:18420"/>
    </ligand>
</feature>
<dbReference type="RefSeq" id="WP_208894990.1">
    <property type="nucleotide sequence ID" value="NZ_CP009770.1"/>
</dbReference>
<dbReference type="STRING" id="42094.JM47_03510"/>
<dbReference type="EMBL" id="CP009770">
    <property type="protein sequence ID" value="AJQ45592.1"/>
    <property type="molecule type" value="Genomic_DNA"/>
</dbReference>
<dbReference type="PANTHER" id="PTHR42714">
    <property type="entry name" value="TRNA MODIFICATION GTPASE GTPBP3"/>
    <property type="match status" value="1"/>
</dbReference>
<dbReference type="Proteomes" id="UP000032261">
    <property type="component" value="Chromosome"/>
</dbReference>
<evidence type="ECO:0000256" key="5">
    <source>
        <dbReference type="ARBA" id="ARBA00022958"/>
    </source>
</evidence>
<dbReference type="Pfam" id="PF10396">
    <property type="entry name" value="TrmE_N"/>
    <property type="match status" value="1"/>
</dbReference>
<evidence type="ECO:0000256" key="2">
    <source>
        <dbReference type="ARBA" id="ARBA00022694"/>
    </source>
</evidence>
<dbReference type="HOGENOM" id="CLU_019624_4_1_14"/>
<dbReference type="KEGG" id="ude:JM47_03510"/>
<dbReference type="AlphaFoldDB" id="A0A0C5RMD8"/>
<dbReference type="Gene3D" id="3.30.1360.120">
    <property type="entry name" value="Probable tRNA modification gtpase trme, domain 1"/>
    <property type="match status" value="1"/>
</dbReference>
<evidence type="ECO:0000313" key="11">
    <source>
        <dbReference type="Proteomes" id="UP000032261"/>
    </source>
</evidence>
<evidence type="ECO:0000256" key="8">
    <source>
        <dbReference type="RuleBase" id="RU003313"/>
    </source>
</evidence>
<evidence type="ECO:0000256" key="6">
    <source>
        <dbReference type="ARBA" id="ARBA00023134"/>
    </source>
</evidence>
<evidence type="ECO:0000259" key="9">
    <source>
        <dbReference type="PROSITE" id="PS51709"/>
    </source>
</evidence>
<dbReference type="NCBIfam" id="TIGR00450">
    <property type="entry name" value="mnmE_trmE_thdF"/>
    <property type="match status" value="1"/>
</dbReference>
<dbReference type="Pfam" id="PF01926">
    <property type="entry name" value="MMR_HSR1"/>
    <property type="match status" value="1"/>
</dbReference>
<dbReference type="NCBIfam" id="TIGR00231">
    <property type="entry name" value="small_GTP"/>
    <property type="match status" value="1"/>
</dbReference>
<sequence length="438" mass="48849">MTTIVALSTAPMNCAIHIIRISGPAAFQIVNKITNKEIKKETFKIQRALIIDHNEVIDDVLVNTFVGPKTFTGEDLIEINCHGGVVVANMIIKLLIKNGATPAQRGEFSQRALLNKKMDLSAIEAINNLVNAKNELAAKGTVGALLGKVSKTISNFREQLFLLIGQIEVNIDYPEYDDVEQVDAIKLKTSLEQLHKQIAKIVQSSKRYLPINKGIKVLIIGKPNVGKSTLLNALANEEKAIVSDIPGTTRDVVETTINIDNITLNILDTAGIHTTDDLIENLGINKAKSLIDQVDLILYLVSSTEQDELELHHLVQHQNHLVVFTKKDLINKYDDTKLYINAKEQEIEPLIKAIKQLFHTHEFENSNQELLQSARQVGLLEQVQLIIEQVINHLNNNATVDLVIGDLEMCNHKLNEILGVGENYDFLDELFKNFCIGK</sequence>
<evidence type="ECO:0000256" key="4">
    <source>
        <dbReference type="ARBA" id="ARBA00022741"/>
    </source>
</evidence>
<evidence type="ECO:0000313" key="10">
    <source>
        <dbReference type="EMBL" id="AJQ45592.1"/>
    </source>
</evidence>
<dbReference type="HAMAP" id="MF_00379">
    <property type="entry name" value="GTPase_MnmE"/>
    <property type="match status" value="1"/>
</dbReference>
<keyword evidence="7" id="KW-0963">Cytoplasm</keyword>
<dbReference type="GO" id="GO:0003924">
    <property type="term" value="F:GTPase activity"/>
    <property type="evidence" value="ECO:0007669"/>
    <property type="project" value="UniProtKB-UniRule"/>
</dbReference>
<accession>A0A0C5RMD8</accession>
<protein>
    <recommendedName>
        <fullName evidence="7">tRNA modification GTPase MnmE</fullName>
        <ecNumber evidence="7">3.6.-.-</ecNumber>
    </recommendedName>
</protein>
<feature type="binding site" evidence="7">
    <location>
        <position position="248"/>
    </location>
    <ligand>
        <name>K(+)</name>
        <dbReference type="ChEBI" id="CHEBI:29103"/>
    </ligand>
</feature>
<feature type="binding site" evidence="7">
    <location>
        <position position="438"/>
    </location>
    <ligand>
        <name>(6S)-5-formyl-5,6,7,8-tetrahydrofolate</name>
        <dbReference type="ChEBI" id="CHEBI:57457"/>
    </ligand>
</feature>
<evidence type="ECO:0000256" key="3">
    <source>
        <dbReference type="ARBA" id="ARBA00022723"/>
    </source>
</evidence>
<dbReference type="InterPro" id="IPR005225">
    <property type="entry name" value="Small_GTP-bd"/>
</dbReference>